<protein>
    <submittedName>
        <fullName evidence="1">Uncharacterized protein</fullName>
    </submittedName>
</protein>
<dbReference type="EMBL" id="JACKWZ010000168">
    <property type="protein sequence ID" value="KAF9413176.1"/>
    <property type="molecule type" value="Genomic_DNA"/>
</dbReference>
<dbReference type="AlphaFoldDB" id="A0A835GE63"/>
<keyword evidence="2" id="KW-1185">Reference proteome</keyword>
<feature type="non-terminal residue" evidence="1">
    <location>
        <position position="1"/>
    </location>
</feature>
<reference evidence="1" key="1">
    <citation type="submission" date="2020-08" db="EMBL/GenBank/DDBJ databases">
        <title>Spodoptera exigua strain:BAW_Kor-Di-RS1 Genome sequencing and assembly.</title>
        <authorList>
            <person name="Kim J."/>
            <person name="Nam H.Y."/>
            <person name="Kwon M."/>
            <person name="Choi J.H."/>
            <person name="Cho S.R."/>
            <person name="Kim G.-H."/>
        </authorList>
    </citation>
    <scope>NUCLEOTIDE SEQUENCE</scope>
    <source>
        <strain evidence="1">BAW_Kor-Di-RS1</strain>
        <tissue evidence="1">Whole-body</tissue>
    </source>
</reference>
<organism evidence="1 2">
    <name type="scientific">Spodoptera exigua</name>
    <name type="common">Beet armyworm</name>
    <name type="synonym">Noctua fulgens</name>
    <dbReference type="NCBI Taxonomy" id="7107"/>
    <lineage>
        <taxon>Eukaryota</taxon>
        <taxon>Metazoa</taxon>
        <taxon>Ecdysozoa</taxon>
        <taxon>Arthropoda</taxon>
        <taxon>Hexapoda</taxon>
        <taxon>Insecta</taxon>
        <taxon>Pterygota</taxon>
        <taxon>Neoptera</taxon>
        <taxon>Endopterygota</taxon>
        <taxon>Lepidoptera</taxon>
        <taxon>Glossata</taxon>
        <taxon>Ditrysia</taxon>
        <taxon>Noctuoidea</taxon>
        <taxon>Noctuidae</taxon>
        <taxon>Amphipyrinae</taxon>
        <taxon>Spodoptera</taxon>
    </lineage>
</organism>
<dbReference type="Proteomes" id="UP000648187">
    <property type="component" value="Unassembled WGS sequence"/>
</dbReference>
<sequence>MDLEEIGLARFWVLLECLSPYFVQVLTETTISDQHLREPERDAFLSLQPGIEVRQNGFDNAPVVIARRQSLQRFIVEEGAKPYVFFFL</sequence>
<evidence type="ECO:0000313" key="1">
    <source>
        <dbReference type="EMBL" id="KAF9413176.1"/>
    </source>
</evidence>
<name>A0A835GE63_SPOEX</name>
<accession>A0A835GE63</accession>
<comment type="caution">
    <text evidence="1">The sequence shown here is derived from an EMBL/GenBank/DDBJ whole genome shotgun (WGS) entry which is preliminary data.</text>
</comment>
<proteinExistence type="predicted"/>
<evidence type="ECO:0000313" key="2">
    <source>
        <dbReference type="Proteomes" id="UP000648187"/>
    </source>
</evidence>
<gene>
    <name evidence="1" type="ORF">HW555_008530</name>
</gene>